<evidence type="ECO:0000256" key="4">
    <source>
        <dbReference type="ARBA" id="ARBA00022825"/>
    </source>
</evidence>
<dbReference type="HOGENOM" id="CLU_243633_0_0_2"/>
<dbReference type="eggNOG" id="arCOG02519">
    <property type="taxonomic scope" value="Archaea"/>
</dbReference>
<evidence type="ECO:0000256" key="8">
    <source>
        <dbReference type="SAM" id="MobiDB-lite"/>
    </source>
</evidence>
<feature type="compositionally biased region" description="Low complexity" evidence="8">
    <location>
        <begin position="157"/>
        <end position="180"/>
    </location>
</feature>
<feature type="compositionally biased region" description="Basic and acidic residues" evidence="8">
    <location>
        <begin position="252"/>
        <end position="262"/>
    </location>
</feature>
<feature type="domain" description="Periplasmic copper-binding protein NosD beta helix" evidence="10">
    <location>
        <begin position="1148"/>
        <end position="1287"/>
    </location>
</feature>
<dbReference type="InterPro" id="IPR008969">
    <property type="entry name" value="CarboxyPept-like_regulatory"/>
</dbReference>
<dbReference type="InterPro" id="IPR050131">
    <property type="entry name" value="Peptidase_S8_subtilisin-like"/>
</dbReference>
<keyword evidence="12" id="KW-1185">Reference proteome</keyword>
<dbReference type="PROSITE" id="PS51892">
    <property type="entry name" value="SUBTILASE"/>
    <property type="match status" value="1"/>
</dbReference>
<feature type="domain" description="Peptidase S8/S53" evidence="9">
    <location>
        <begin position="204"/>
        <end position="496"/>
    </location>
</feature>
<dbReference type="PANTHER" id="PTHR43806">
    <property type="entry name" value="PEPTIDASE S8"/>
    <property type="match status" value="1"/>
</dbReference>
<evidence type="ECO:0000256" key="3">
    <source>
        <dbReference type="ARBA" id="ARBA00022801"/>
    </source>
</evidence>
<keyword evidence="3 6" id="KW-0378">Hydrolase</keyword>
<dbReference type="PRINTS" id="PR00723">
    <property type="entry name" value="SUBTILISIN"/>
</dbReference>
<dbReference type="eggNOG" id="arCOG00702">
    <property type="taxonomic scope" value="Archaea"/>
</dbReference>
<dbReference type="SUPFAM" id="SSF52743">
    <property type="entry name" value="Subtilisin-like"/>
    <property type="match status" value="1"/>
</dbReference>
<evidence type="ECO:0000256" key="1">
    <source>
        <dbReference type="ARBA" id="ARBA00011073"/>
    </source>
</evidence>
<evidence type="ECO:0000256" key="5">
    <source>
        <dbReference type="PIRSR" id="PIRSR615500-1"/>
    </source>
</evidence>
<dbReference type="STRING" id="797302.Halru_2781"/>
<feature type="active site" description="Charge relay system" evidence="5 6">
    <location>
        <position position="260"/>
    </location>
</feature>
<dbReference type="SUPFAM" id="SSF49464">
    <property type="entry name" value="Carboxypeptidase regulatory domain-like"/>
    <property type="match status" value="1"/>
</dbReference>
<dbReference type="InterPro" id="IPR023828">
    <property type="entry name" value="Peptidase_S8_Ser-AS"/>
</dbReference>
<evidence type="ECO:0000313" key="12">
    <source>
        <dbReference type="Proteomes" id="UP000010846"/>
    </source>
</evidence>
<dbReference type="Proteomes" id="UP000010846">
    <property type="component" value="Chromosome"/>
</dbReference>
<sequence length="1827" mass="188388">MALVFAFLMVSSMPAMAFAGGSLGGATTQADLDSGVGTESIESDATTASVDISEELLESEERIEAIVRFEDADLATASSAVEAQSLLKTQAQETQGDFVDWAQETPGVAVQNDFWVTNAVLISVDTDAARENDLFEKMANQPHVERIHENMEFSLPGGESADGAQAGGSASAAETSPSPQNENVTYGLDQINVTETWSQFGTKGDGAKIAVLDTGVDVSHPDLDLYTEDESDPTYPGGWAEFDSNGNQVEGSEPHDSGEHGTHVTGTVSGAEDPAGDVPTYGVAPEADVMHGMVLPGGGGSFAQIAGGIEWAAEEDADVVSMSLGATGKNGELIDVVENANDAGTLVIAAIGNQGLFDPDPPGYSASPGNYYSSFGVGAVDANADVASFSLGEEIDTASAWGSDAPDYWPDQYTEPAVSAPGVDVLSSVPGGNYDGSFSGTSMATPHVAGAVGLMVSASGDAASNEMMVDALEETAWKPDDWDQPADERDNRYGSGIIDVPAATALVALDSGVNGTVTDSAGEPIEGATVSLDAGRTAQTDGNGSYQLLAQPGTYEVTANGFGYAETNATVEIPDNETVVEQDFELADGLGTELLSGQPEDVNRGESFTVTADVANVETITIDNLGGYDGDLTLTVNGDEVAVGEPHDFDEPFTGELTVDVQTDSLGVGDIELHHTFDGLGDQSELTTGPTTVFEDVYSVAVLDDSSSATDTLVSRIEDNTPGYVEVDAVYDDAGDALADDPASYDGWIVHNIPADDAGAFVDATDDALTGVVWMDQWGSGSDAIPSKSAAVGNPAETDQGFSAPNPSMEILDEHPIFDGVGEPGDEVQLHTAGFADTTWFDGYDGQVIGHVQSGSVTDGSGLGIDAEKQSVLLASSGLTTFVDAGDYTAEADAIFGNAVTWAAEPPHSRIVEDQPDHVAEGEDVGATFDVEGLEKVSTSLHESSTIDQDDLMLYLDGSVNAFDQWRSYPDYVTKEDYSVHVEVDEGAVGSVVLEHTFVDRQGEEIVLTTGPTAVYDAPLDVPGDVGTIQEAVDLAPDGAEIVVADGTYEEAVTIDETQDLTLTSADGAMPTIVAPEDASGDTVSIGADGVSLSGFDVDAGGNGGVAVTAADATVSDVSVSNASSAISLDGATGAAVSDVSVSDAATGIAVSDSRNSSVTNGEVSATDIGVGVANSEFVDVSETSVDAGEHGIGIDGADAITVTNNSVTNASVGIGATDSAVDTISGTDATDVGVGIGIDGGSVEAVTENGVTGAETAIAVENDASVADLSHNDVADSTAGLSIAGSFTSVDATMNAIAAETGIETGDVSNDRVSIGFNDLEATETAIAHTGEDALDARHNWFGDRGPVANNGVSGDVVYSPFLTEAPDSVDANTTEIAVDVVMDEGGTYTIGVPGTTDQTVSDVFGDDFGGTAYGYDSGDGKWNQLNDNHDLSSLSAILVTDADAGAAVLDFQVEDDFTLPGSENLNQGWNLVSPTAYTDTADGFGNSNSPDNVHVAYDHGSNHLGETVDALGNEYDGDAEVNPFGGYWVHIESEDDEYQQSVDLERNPTTDELYSELSLLSSDDDDGDDGPTLPDEVNVAVVDEANYHEGALEGVLDEQLDSRYTVETLTADQVMDSMGDYDVFVVQRFGSDELAQDFTDALGPNQATIYLDSYQGGTSEAYADGVYRLHNIREDPAVRTEEATATDGEPVELDINADHPIFEDVGSAGDTVTVYDGSTTWGAWFDDYGGTVLADGDWSAGIDGEHEGSAVAVDTDRNEILNTAIARDYFTDEESFTEAGSQLLANSVEHGADLAFGVASAGESETSAPSASAAIGPAPTGAIAG</sequence>
<dbReference type="PROSITE" id="PS00138">
    <property type="entry name" value="SUBTILASE_SER"/>
    <property type="match status" value="1"/>
</dbReference>
<feature type="active site" description="Charge relay system" evidence="5 6">
    <location>
        <position position="213"/>
    </location>
</feature>
<feature type="region of interest" description="Disordered" evidence="8">
    <location>
        <begin position="154"/>
        <end position="184"/>
    </location>
</feature>
<protein>
    <submittedName>
        <fullName evidence="11">Subtilisin-like serine protease</fullName>
    </submittedName>
</protein>
<dbReference type="InterPro" id="IPR007742">
    <property type="entry name" value="NosD_dom"/>
</dbReference>
<dbReference type="PROSITE" id="PS00137">
    <property type="entry name" value="SUBTILASE_HIS"/>
    <property type="match status" value="1"/>
</dbReference>
<dbReference type="InterPro" id="IPR012334">
    <property type="entry name" value="Pectin_lyas_fold"/>
</dbReference>
<dbReference type="InterPro" id="IPR036852">
    <property type="entry name" value="Peptidase_S8/S53_dom_sf"/>
</dbReference>
<dbReference type="Pfam" id="PF13620">
    <property type="entry name" value="CarboxypepD_reg"/>
    <property type="match status" value="1"/>
</dbReference>
<dbReference type="InterPro" id="IPR023827">
    <property type="entry name" value="Peptidase_S8_Asp-AS"/>
</dbReference>
<evidence type="ECO:0000259" key="10">
    <source>
        <dbReference type="Pfam" id="PF05048"/>
    </source>
</evidence>
<evidence type="ECO:0000313" key="11">
    <source>
        <dbReference type="EMBL" id="AGB17355.1"/>
    </source>
</evidence>
<comment type="similarity">
    <text evidence="1 6 7">Belongs to the peptidase S8 family.</text>
</comment>
<evidence type="ECO:0000256" key="7">
    <source>
        <dbReference type="RuleBase" id="RU003355"/>
    </source>
</evidence>
<dbReference type="GeneID" id="14377596"/>
<feature type="active site" description="Charge relay system" evidence="5 6">
    <location>
        <position position="442"/>
    </location>
</feature>
<dbReference type="eggNOG" id="arCOG06738">
    <property type="taxonomic scope" value="Archaea"/>
</dbReference>
<dbReference type="Gene3D" id="2.60.40.1120">
    <property type="entry name" value="Carboxypeptidase-like, regulatory domain"/>
    <property type="match status" value="1"/>
</dbReference>
<dbReference type="InterPro" id="IPR011050">
    <property type="entry name" value="Pectin_lyase_fold/virulence"/>
</dbReference>
<dbReference type="eggNOG" id="arCOG02087">
    <property type="taxonomic scope" value="Archaea"/>
</dbReference>
<dbReference type="Gene3D" id="2.160.20.10">
    <property type="entry name" value="Single-stranded right-handed beta-helix, Pectin lyase-like"/>
    <property type="match status" value="1"/>
</dbReference>
<keyword evidence="2 6" id="KW-0645">Protease</keyword>
<dbReference type="InterPro" id="IPR022398">
    <property type="entry name" value="Peptidase_S8_His-AS"/>
</dbReference>
<dbReference type="InterPro" id="IPR000209">
    <property type="entry name" value="Peptidase_S8/S53_dom"/>
</dbReference>
<organism evidence="11 12">
    <name type="scientific">Halovivax ruber (strain DSM 18193 / JCM 13892 / XH-70)</name>
    <dbReference type="NCBI Taxonomy" id="797302"/>
    <lineage>
        <taxon>Archaea</taxon>
        <taxon>Methanobacteriati</taxon>
        <taxon>Methanobacteriota</taxon>
        <taxon>Stenosarchaea group</taxon>
        <taxon>Halobacteria</taxon>
        <taxon>Halobacteriales</taxon>
        <taxon>Natrialbaceae</taxon>
        <taxon>Halovivax</taxon>
    </lineage>
</organism>
<dbReference type="OrthoDB" id="27270at2157"/>
<dbReference type="Gene3D" id="3.40.50.200">
    <property type="entry name" value="Peptidase S8/S53 domain"/>
    <property type="match status" value="1"/>
</dbReference>
<dbReference type="SUPFAM" id="SSF51126">
    <property type="entry name" value="Pectin lyase-like"/>
    <property type="match status" value="1"/>
</dbReference>
<dbReference type="PANTHER" id="PTHR43806:SF11">
    <property type="entry name" value="CEREVISIN-RELATED"/>
    <property type="match status" value="1"/>
</dbReference>
<keyword evidence="4 6" id="KW-0720">Serine protease</keyword>
<dbReference type="SMART" id="SM00710">
    <property type="entry name" value="PbH1"/>
    <property type="match status" value="8"/>
</dbReference>
<evidence type="ECO:0000256" key="2">
    <source>
        <dbReference type="ARBA" id="ARBA00022670"/>
    </source>
</evidence>
<evidence type="ECO:0000259" key="9">
    <source>
        <dbReference type="Pfam" id="PF00082"/>
    </source>
</evidence>
<dbReference type="Pfam" id="PF00082">
    <property type="entry name" value="Peptidase_S8"/>
    <property type="match status" value="1"/>
</dbReference>
<dbReference type="InterPro" id="IPR015500">
    <property type="entry name" value="Peptidase_S8_subtilisin-rel"/>
</dbReference>
<feature type="region of interest" description="Disordered" evidence="8">
    <location>
        <begin position="225"/>
        <end position="280"/>
    </location>
</feature>
<dbReference type="EMBL" id="CP003050">
    <property type="protein sequence ID" value="AGB17355.1"/>
    <property type="molecule type" value="Genomic_DNA"/>
</dbReference>
<dbReference type="GO" id="GO:0006508">
    <property type="term" value="P:proteolysis"/>
    <property type="evidence" value="ECO:0007669"/>
    <property type="project" value="UniProtKB-KW"/>
</dbReference>
<gene>
    <name evidence="11" type="ordered locus">Halru_2781</name>
</gene>
<dbReference type="PROSITE" id="PS00136">
    <property type="entry name" value="SUBTILASE_ASP"/>
    <property type="match status" value="1"/>
</dbReference>
<dbReference type="InterPro" id="IPR006626">
    <property type="entry name" value="PbH1"/>
</dbReference>
<evidence type="ECO:0000256" key="6">
    <source>
        <dbReference type="PROSITE-ProRule" id="PRU01240"/>
    </source>
</evidence>
<accession>L0ICT9</accession>
<dbReference type="KEGG" id="hru:Halru_2781"/>
<dbReference type="Pfam" id="PF05048">
    <property type="entry name" value="NosD"/>
    <property type="match status" value="1"/>
</dbReference>
<dbReference type="RefSeq" id="WP_015301947.1">
    <property type="nucleotide sequence ID" value="NC_019964.1"/>
</dbReference>
<name>L0ICT9_HALRX</name>
<reference evidence="11" key="1">
    <citation type="submission" date="2011-09" db="EMBL/GenBank/DDBJ databases">
        <title>Complete sequence of Halovivax ruber XH-70.</title>
        <authorList>
            <consortium name="US DOE Joint Genome Institute"/>
            <person name="Lucas S."/>
            <person name="Han J."/>
            <person name="Lapidus A."/>
            <person name="Cheng J.-F."/>
            <person name="Goodwin L."/>
            <person name="Pitluck S."/>
            <person name="Peters L."/>
            <person name="Mikhailova N."/>
            <person name="Davenport K."/>
            <person name="Detter J.C."/>
            <person name="Han C."/>
            <person name="Tapia R."/>
            <person name="Land M."/>
            <person name="Hauser L."/>
            <person name="Kyrpides N."/>
            <person name="Ivanova N."/>
            <person name="Pagani I."/>
            <person name="Sproer C."/>
            <person name="Anderson I."/>
            <person name="Woyke T."/>
        </authorList>
    </citation>
    <scope>NUCLEOTIDE SEQUENCE</scope>
    <source>
        <strain evidence="11">XH-70</strain>
    </source>
</reference>
<dbReference type="GO" id="GO:0004252">
    <property type="term" value="F:serine-type endopeptidase activity"/>
    <property type="evidence" value="ECO:0007669"/>
    <property type="project" value="UniProtKB-UniRule"/>
</dbReference>
<proteinExistence type="inferred from homology"/>